<dbReference type="NCBIfam" id="NF033218">
    <property type="entry name" value="anchor_AmaP"/>
    <property type="match status" value="1"/>
</dbReference>
<protein>
    <submittedName>
        <fullName evidence="2">Alkaline shock response membrane anchor protein AmaP</fullName>
    </submittedName>
</protein>
<evidence type="ECO:0000256" key="1">
    <source>
        <dbReference type="SAM" id="Phobius"/>
    </source>
</evidence>
<name>A0A9Q3XVF0_9LACO</name>
<accession>A0A9Q3XVF0</accession>
<proteinExistence type="predicted"/>
<sequence>MKKWQKSLLSLLSIGYLIGLAIMLWPRVILTIMALLKRININITISSQTIVDYYGMTLIAITIIILLVILLIPSQKPDIQLSQTKRGRLALSNDGISHFIQTQLSGEGLSNIKVKIKNTRHQKRFHIVADSIYQQYAITELPRLTNTLTDKIADLLAGVNTVPIKVDMKVNQAAGGKRKATRVI</sequence>
<keyword evidence="1" id="KW-0812">Transmembrane</keyword>
<feature type="transmembrane region" description="Helical" evidence="1">
    <location>
        <begin position="7"/>
        <end position="33"/>
    </location>
</feature>
<feature type="transmembrane region" description="Helical" evidence="1">
    <location>
        <begin position="53"/>
        <end position="72"/>
    </location>
</feature>
<dbReference type="EMBL" id="JAHBFI010000010">
    <property type="protein sequence ID" value="MBZ5962522.1"/>
    <property type="molecule type" value="Genomic_DNA"/>
</dbReference>
<keyword evidence="1" id="KW-1133">Transmembrane helix</keyword>
<dbReference type="RefSeq" id="WP_224144115.1">
    <property type="nucleotide sequence ID" value="NZ_CBCPIF010000001.1"/>
</dbReference>
<evidence type="ECO:0000313" key="3">
    <source>
        <dbReference type="Proteomes" id="UP000752647"/>
    </source>
</evidence>
<keyword evidence="1" id="KW-0472">Membrane</keyword>
<dbReference type="Proteomes" id="UP000752647">
    <property type="component" value="Unassembled WGS sequence"/>
</dbReference>
<organism evidence="2 3">
    <name type="scientific">Leuconostoc gasicomitatum</name>
    <dbReference type="NCBI Taxonomy" id="115778"/>
    <lineage>
        <taxon>Bacteria</taxon>
        <taxon>Bacillati</taxon>
        <taxon>Bacillota</taxon>
        <taxon>Bacilli</taxon>
        <taxon>Lactobacillales</taxon>
        <taxon>Lactobacillaceae</taxon>
        <taxon>Leuconostoc</taxon>
        <taxon>Leuconostoc gelidum group</taxon>
    </lineage>
</organism>
<comment type="caution">
    <text evidence="2">The sequence shown here is derived from an EMBL/GenBank/DDBJ whole genome shotgun (WGS) entry which is preliminary data.</text>
</comment>
<evidence type="ECO:0000313" key="2">
    <source>
        <dbReference type="EMBL" id="MBZ5962522.1"/>
    </source>
</evidence>
<reference evidence="2" key="1">
    <citation type="submission" date="2021-05" db="EMBL/GenBank/DDBJ databases">
        <title>Pangenome of Leuconostoc gelidum warrants species status for Leuconostoc gelidum subsp. gasicomitatum.</title>
        <authorList>
            <person name="Johansson P."/>
            <person name="Sade E."/>
            <person name="Hultman J."/>
            <person name="Auvinen P."/>
            <person name="Bjorkroth J."/>
        </authorList>
    </citation>
    <scope>NUCLEOTIDE SEQUENCE</scope>
    <source>
        <strain evidence="2">A.21.4</strain>
    </source>
</reference>
<dbReference type="AlphaFoldDB" id="A0A9Q3XVF0"/>
<gene>
    <name evidence="2" type="primary">amaP</name>
    <name evidence="2" type="ORF">KIJ12_05050</name>
</gene>